<dbReference type="Proteomes" id="UP000054549">
    <property type="component" value="Unassembled WGS sequence"/>
</dbReference>
<evidence type="ECO:0000313" key="3">
    <source>
        <dbReference type="Proteomes" id="UP000054549"/>
    </source>
</evidence>
<evidence type="ECO:0000313" key="2">
    <source>
        <dbReference type="EMBL" id="KIL63525.1"/>
    </source>
</evidence>
<sequence>MLTSKTIIGLVYLASSKNDKGPSANSQLSMGIIIDSEHQKKGYARRAITLALNRAFKSFHCHCVQAIIVNPFAPEIYPAYKAFVAVTVDHWFSH</sequence>
<keyword evidence="3" id="KW-1185">Reference proteome</keyword>
<organism evidence="2 3">
    <name type="scientific">Amanita muscaria (strain Koide BX008)</name>
    <dbReference type="NCBI Taxonomy" id="946122"/>
    <lineage>
        <taxon>Eukaryota</taxon>
        <taxon>Fungi</taxon>
        <taxon>Dikarya</taxon>
        <taxon>Basidiomycota</taxon>
        <taxon>Agaricomycotina</taxon>
        <taxon>Agaricomycetes</taxon>
        <taxon>Agaricomycetidae</taxon>
        <taxon>Agaricales</taxon>
        <taxon>Pluteineae</taxon>
        <taxon>Amanitaceae</taxon>
        <taxon>Amanita</taxon>
    </lineage>
</organism>
<dbReference type="OrthoDB" id="64477at2759"/>
<dbReference type="Pfam" id="PF00583">
    <property type="entry name" value="Acetyltransf_1"/>
    <property type="match status" value="1"/>
</dbReference>
<dbReference type="HOGENOM" id="CLU_2385687_0_0_1"/>
<accession>A0A0C2SK21</accession>
<dbReference type="AlphaFoldDB" id="A0A0C2SK21"/>
<gene>
    <name evidence="2" type="ORF">M378DRAFT_164418</name>
</gene>
<proteinExistence type="predicted"/>
<feature type="domain" description="N-acetyltransferase" evidence="1">
    <location>
        <begin position="31"/>
        <end position="66"/>
    </location>
</feature>
<dbReference type="Gene3D" id="3.40.630.30">
    <property type="match status" value="1"/>
</dbReference>
<dbReference type="GO" id="GO:0016747">
    <property type="term" value="F:acyltransferase activity, transferring groups other than amino-acyl groups"/>
    <property type="evidence" value="ECO:0007669"/>
    <property type="project" value="InterPro"/>
</dbReference>
<dbReference type="InParanoid" id="A0A0C2SK21"/>
<dbReference type="SUPFAM" id="SSF55729">
    <property type="entry name" value="Acyl-CoA N-acyltransferases (Nat)"/>
    <property type="match status" value="1"/>
</dbReference>
<reference evidence="2 3" key="1">
    <citation type="submission" date="2014-04" db="EMBL/GenBank/DDBJ databases">
        <title>Evolutionary Origins and Diversification of the Mycorrhizal Mutualists.</title>
        <authorList>
            <consortium name="DOE Joint Genome Institute"/>
            <consortium name="Mycorrhizal Genomics Consortium"/>
            <person name="Kohler A."/>
            <person name="Kuo A."/>
            <person name="Nagy L.G."/>
            <person name="Floudas D."/>
            <person name="Copeland A."/>
            <person name="Barry K.W."/>
            <person name="Cichocki N."/>
            <person name="Veneault-Fourrey C."/>
            <person name="LaButti K."/>
            <person name="Lindquist E.A."/>
            <person name="Lipzen A."/>
            <person name="Lundell T."/>
            <person name="Morin E."/>
            <person name="Murat C."/>
            <person name="Riley R."/>
            <person name="Ohm R."/>
            <person name="Sun H."/>
            <person name="Tunlid A."/>
            <person name="Henrissat B."/>
            <person name="Grigoriev I.V."/>
            <person name="Hibbett D.S."/>
            <person name="Martin F."/>
        </authorList>
    </citation>
    <scope>NUCLEOTIDE SEQUENCE [LARGE SCALE GENOMIC DNA]</scope>
    <source>
        <strain evidence="2 3">Koide BX008</strain>
    </source>
</reference>
<protein>
    <recommendedName>
        <fullName evidence="1">N-acetyltransferase domain-containing protein</fullName>
    </recommendedName>
</protein>
<dbReference type="InterPro" id="IPR016181">
    <property type="entry name" value="Acyl_CoA_acyltransferase"/>
</dbReference>
<dbReference type="InterPro" id="IPR000182">
    <property type="entry name" value="GNAT_dom"/>
</dbReference>
<dbReference type="EMBL" id="KN818258">
    <property type="protein sequence ID" value="KIL63525.1"/>
    <property type="molecule type" value="Genomic_DNA"/>
</dbReference>
<name>A0A0C2SK21_AMAMK</name>
<evidence type="ECO:0000259" key="1">
    <source>
        <dbReference type="Pfam" id="PF00583"/>
    </source>
</evidence>